<name>A7B1Q6_MEDG7</name>
<reference evidence="1 2" key="2">
    <citation type="submission" date="2007-06" db="EMBL/GenBank/DDBJ databases">
        <title>Draft genome sequence of Ruminococcus gnavus (ATCC 29149).</title>
        <authorList>
            <person name="Sudarsanam P."/>
            <person name="Ley R."/>
            <person name="Guruge J."/>
            <person name="Turnbaugh P.J."/>
            <person name="Mahowald M."/>
            <person name="Liep D."/>
            <person name="Gordon J."/>
        </authorList>
    </citation>
    <scope>NUCLEOTIDE SEQUENCE [LARGE SCALE GENOMIC DNA]</scope>
    <source>
        <strain evidence="1 2">ATCC 29149</strain>
    </source>
</reference>
<reference evidence="1 2" key="1">
    <citation type="submission" date="2007-04" db="EMBL/GenBank/DDBJ databases">
        <authorList>
            <person name="Fulton L."/>
            <person name="Clifton S."/>
            <person name="Fulton B."/>
            <person name="Xu J."/>
            <person name="Minx P."/>
            <person name="Pepin K.H."/>
            <person name="Johnson M."/>
            <person name="Thiruvilangam P."/>
            <person name="Bhonagiri V."/>
            <person name="Nash W.E."/>
            <person name="Mardis E.R."/>
            <person name="Wilson R.K."/>
        </authorList>
    </citation>
    <scope>NUCLEOTIDE SEQUENCE [LARGE SCALE GENOMIC DNA]</scope>
    <source>
        <strain evidence="1 2">ATCC 29149</strain>
    </source>
</reference>
<comment type="caution">
    <text evidence="1">The sequence shown here is derived from an EMBL/GenBank/DDBJ whole genome shotgun (WGS) entry which is preliminary data.</text>
</comment>
<dbReference type="AlphaFoldDB" id="A7B1Q6"/>
<gene>
    <name evidence="1" type="ORF">RUMGNA_01482</name>
</gene>
<accession>A7B1Q6</accession>
<dbReference type="PaxDb" id="411470-RUMGNA_01482"/>
<sequence>MNKKCNQNAILKGKSLKTLENKGFEALLQLFKLQTDSKQYKPKSLIFRGFLAL</sequence>
<protein>
    <submittedName>
        <fullName evidence="1">Uncharacterized protein</fullName>
    </submittedName>
</protein>
<organism evidence="1 2">
    <name type="scientific">Mediterraneibacter gnavus (strain ATCC 29149 / DSM 114966 / JCM 6515 / VPI C7-9)</name>
    <name type="common">Ruminococcus gnavus</name>
    <dbReference type="NCBI Taxonomy" id="411470"/>
    <lineage>
        <taxon>Bacteria</taxon>
        <taxon>Bacillati</taxon>
        <taxon>Bacillota</taxon>
        <taxon>Clostridia</taxon>
        <taxon>Lachnospirales</taxon>
        <taxon>Lachnospiraceae</taxon>
        <taxon>Mediterraneibacter</taxon>
    </lineage>
</organism>
<evidence type="ECO:0000313" key="2">
    <source>
        <dbReference type="Proteomes" id="UP000004410"/>
    </source>
</evidence>
<evidence type="ECO:0000313" key="1">
    <source>
        <dbReference type="EMBL" id="EDN78178.1"/>
    </source>
</evidence>
<dbReference type="EMBL" id="AAYG02000011">
    <property type="protein sequence ID" value="EDN78178.1"/>
    <property type="molecule type" value="Genomic_DNA"/>
</dbReference>
<proteinExistence type="predicted"/>
<dbReference type="Proteomes" id="UP000004410">
    <property type="component" value="Unassembled WGS sequence"/>
</dbReference>